<evidence type="ECO:0000313" key="3">
    <source>
        <dbReference type="Proteomes" id="UP000034774"/>
    </source>
</evidence>
<reference evidence="2 3" key="1">
    <citation type="journal article" date="2015" name="Nature">
        <title>rRNA introns, odd ribosomes, and small enigmatic genomes across a large radiation of phyla.</title>
        <authorList>
            <person name="Brown C.T."/>
            <person name="Hug L.A."/>
            <person name="Thomas B.C."/>
            <person name="Sharon I."/>
            <person name="Castelle C.J."/>
            <person name="Singh A."/>
            <person name="Wilkins M.J."/>
            <person name="Williams K.H."/>
            <person name="Banfield J.F."/>
        </authorList>
    </citation>
    <scope>NUCLEOTIDE SEQUENCE [LARGE SCALE GENOMIC DNA]</scope>
</reference>
<dbReference type="AlphaFoldDB" id="A0A0G0PPA8"/>
<dbReference type="STRING" id="1618572.UT17_C0017G0009"/>
<evidence type="ECO:0000256" key="1">
    <source>
        <dbReference type="SAM" id="MobiDB-lite"/>
    </source>
</evidence>
<comment type="caution">
    <text evidence="2">The sequence shown here is derived from an EMBL/GenBank/DDBJ whole genome shotgun (WGS) entry which is preliminary data.</text>
</comment>
<name>A0A0G0PPA8_9BACT</name>
<dbReference type="Proteomes" id="UP000034774">
    <property type="component" value="Unassembled WGS sequence"/>
</dbReference>
<evidence type="ECO:0000313" key="2">
    <source>
        <dbReference type="EMBL" id="KKQ91136.1"/>
    </source>
</evidence>
<feature type="region of interest" description="Disordered" evidence="1">
    <location>
        <begin position="16"/>
        <end position="38"/>
    </location>
</feature>
<protein>
    <submittedName>
        <fullName evidence="2">Uncharacterized protein</fullName>
    </submittedName>
</protein>
<sequence>MEQEICKCEHSRDMHDNRFSQFNDGEGPQKGEKDRGCKANDCPCEKYVVKEEINKLESI</sequence>
<feature type="compositionally biased region" description="Basic and acidic residues" evidence="1">
    <location>
        <begin position="27"/>
        <end position="38"/>
    </location>
</feature>
<proteinExistence type="predicted"/>
<gene>
    <name evidence="2" type="ORF">UT17_C0017G0009</name>
</gene>
<dbReference type="EMBL" id="LBVU01000017">
    <property type="protein sequence ID" value="KKQ91136.1"/>
    <property type="molecule type" value="Genomic_DNA"/>
</dbReference>
<accession>A0A0G0PPA8</accession>
<organism evidence="2 3">
    <name type="scientific">Candidatus Woesebacteria bacterium GW2011_GWB1_39_10</name>
    <dbReference type="NCBI Taxonomy" id="1618572"/>
    <lineage>
        <taxon>Bacteria</taxon>
        <taxon>Candidatus Woeseibacteriota</taxon>
    </lineage>
</organism>